<dbReference type="AlphaFoldDB" id="A0A8H3X8Z2"/>
<organism evidence="1 2">
    <name type="scientific">Gigaspora margarita</name>
    <dbReference type="NCBI Taxonomy" id="4874"/>
    <lineage>
        <taxon>Eukaryota</taxon>
        <taxon>Fungi</taxon>
        <taxon>Fungi incertae sedis</taxon>
        <taxon>Mucoromycota</taxon>
        <taxon>Glomeromycotina</taxon>
        <taxon>Glomeromycetes</taxon>
        <taxon>Diversisporales</taxon>
        <taxon>Gigasporaceae</taxon>
        <taxon>Gigaspora</taxon>
    </lineage>
</organism>
<evidence type="ECO:0000313" key="2">
    <source>
        <dbReference type="Proteomes" id="UP000439903"/>
    </source>
</evidence>
<reference evidence="1 2" key="1">
    <citation type="journal article" date="2019" name="Environ. Microbiol.">
        <title>At the nexus of three kingdoms: the genome of the mycorrhizal fungus Gigaspora margarita provides insights into plant, endobacterial and fungal interactions.</title>
        <authorList>
            <person name="Venice F."/>
            <person name="Ghignone S."/>
            <person name="Salvioli di Fossalunga A."/>
            <person name="Amselem J."/>
            <person name="Novero M."/>
            <person name="Xianan X."/>
            <person name="Sedzielewska Toro K."/>
            <person name="Morin E."/>
            <person name="Lipzen A."/>
            <person name="Grigoriev I.V."/>
            <person name="Henrissat B."/>
            <person name="Martin F.M."/>
            <person name="Bonfante P."/>
        </authorList>
    </citation>
    <scope>NUCLEOTIDE SEQUENCE [LARGE SCALE GENOMIC DNA]</scope>
    <source>
        <strain evidence="1 2">BEG34</strain>
    </source>
</reference>
<gene>
    <name evidence="1" type="ORF">F8M41_006087</name>
</gene>
<name>A0A8H3X8Z2_GIGMA</name>
<comment type="caution">
    <text evidence="1">The sequence shown here is derived from an EMBL/GenBank/DDBJ whole genome shotgun (WGS) entry which is preliminary data.</text>
</comment>
<sequence length="197" mass="23034">MSNKLFNRETRVPNNYQLLRDGWNTYNYKIQSTTFISYNAINNAVQNLHTVGVVIKAIENPSGKFLFKNFFMKLTPKIFINNHNSVIQYKWPAIVEIYFTSSENLLDPYSLEVRNFRFTFFMTKTLKVRDVVVERKSFPSLIPLYSFVSPYNTPYNTPNDTSSTIRAVINAINYPSGQYSIREYFAKDYSYTLITAN</sequence>
<keyword evidence="2" id="KW-1185">Reference proteome</keyword>
<dbReference type="EMBL" id="WTPW01001595">
    <property type="protein sequence ID" value="KAF0427254.1"/>
    <property type="molecule type" value="Genomic_DNA"/>
</dbReference>
<evidence type="ECO:0000313" key="1">
    <source>
        <dbReference type="EMBL" id="KAF0427254.1"/>
    </source>
</evidence>
<accession>A0A8H3X8Z2</accession>
<dbReference type="Proteomes" id="UP000439903">
    <property type="component" value="Unassembled WGS sequence"/>
</dbReference>
<protein>
    <submittedName>
        <fullName evidence="1">Uncharacterized protein</fullName>
    </submittedName>
</protein>
<proteinExistence type="predicted"/>